<reference evidence="1 2" key="1">
    <citation type="submission" date="2017-11" db="EMBL/GenBank/DDBJ databases">
        <title>Infants hospitalized years apart are colonized by the same room-sourced microbial strains.</title>
        <authorList>
            <person name="Brooks B."/>
            <person name="Olm M.R."/>
            <person name="Firek B.A."/>
            <person name="Baker R."/>
            <person name="Thomas B.C."/>
            <person name="Morowitz M.J."/>
            <person name="Banfield J.F."/>
        </authorList>
    </citation>
    <scope>NUCLEOTIDE SEQUENCE [LARGE SCALE GENOMIC DNA]</scope>
    <source>
        <strain evidence="1">S2_003_000_R3_20</strain>
    </source>
</reference>
<comment type="caution">
    <text evidence="1">The sequence shown here is derived from an EMBL/GenBank/DDBJ whole genome shotgun (WGS) entry which is preliminary data.</text>
</comment>
<dbReference type="InterPro" id="IPR008651">
    <property type="entry name" value="Uncharacterised_HicB"/>
</dbReference>
<dbReference type="AlphaFoldDB" id="A0A2W5RFT4"/>
<accession>A0A2W5RFT4</accession>
<protein>
    <recommendedName>
        <fullName evidence="3">Toxin-antitoxin system HicB family antitoxin</fullName>
    </recommendedName>
</protein>
<dbReference type="Proteomes" id="UP000249282">
    <property type="component" value="Unassembled WGS sequence"/>
</dbReference>
<gene>
    <name evidence="1" type="ORF">DI542_09435</name>
</gene>
<evidence type="ECO:0000313" key="1">
    <source>
        <dbReference type="EMBL" id="PZQ89291.1"/>
    </source>
</evidence>
<dbReference type="RefSeq" id="WP_151836570.1">
    <property type="nucleotide sequence ID" value="NZ_BKWH01000041.1"/>
</dbReference>
<sequence>MATQESQKEVQISFRTTPENRRLARIEAAKLNMSLNEWIKSLVEAELDTSSQETKSS</sequence>
<proteinExistence type="predicted"/>
<evidence type="ECO:0008006" key="3">
    <source>
        <dbReference type="Google" id="ProtNLM"/>
    </source>
</evidence>
<organism evidence="1 2">
    <name type="scientific">Acinetobacter johnsonii</name>
    <dbReference type="NCBI Taxonomy" id="40214"/>
    <lineage>
        <taxon>Bacteria</taxon>
        <taxon>Pseudomonadati</taxon>
        <taxon>Pseudomonadota</taxon>
        <taxon>Gammaproteobacteria</taxon>
        <taxon>Moraxellales</taxon>
        <taxon>Moraxellaceae</taxon>
        <taxon>Acinetobacter</taxon>
    </lineage>
</organism>
<name>A0A2W5RFT4_ACIJO</name>
<evidence type="ECO:0000313" key="2">
    <source>
        <dbReference type="Proteomes" id="UP000249282"/>
    </source>
</evidence>
<dbReference type="EMBL" id="QFQJ01000046">
    <property type="protein sequence ID" value="PZQ89291.1"/>
    <property type="molecule type" value="Genomic_DNA"/>
</dbReference>
<dbReference type="Pfam" id="PF05534">
    <property type="entry name" value="HicB"/>
    <property type="match status" value="1"/>
</dbReference>